<dbReference type="PROSITE" id="PS51078">
    <property type="entry name" value="ICLR_ED"/>
    <property type="match status" value="1"/>
</dbReference>
<proteinExistence type="predicted"/>
<evidence type="ECO:0000256" key="3">
    <source>
        <dbReference type="ARBA" id="ARBA00023163"/>
    </source>
</evidence>
<dbReference type="InterPro" id="IPR014757">
    <property type="entry name" value="Tscrpt_reg_IclR_C"/>
</dbReference>
<accession>A0ABU8X3X8</accession>
<dbReference type="RefSeq" id="WP_340334587.1">
    <property type="nucleotide sequence ID" value="NZ_JBBKZS010000002.1"/>
</dbReference>
<dbReference type="InterPro" id="IPR029016">
    <property type="entry name" value="GAF-like_dom_sf"/>
</dbReference>
<dbReference type="PROSITE" id="PS51077">
    <property type="entry name" value="HTH_ICLR"/>
    <property type="match status" value="1"/>
</dbReference>
<name>A0ABU8X3X8_9BURK</name>
<keyword evidence="7" id="KW-1185">Reference proteome</keyword>
<comment type="caution">
    <text evidence="6">The sequence shown here is derived from an EMBL/GenBank/DDBJ whole genome shotgun (WGS) entry which is preliminary data.</text>
</comment>
<dbReference type="InterPro" id="IPR005471">
    <property type="entry name" value="Tscrpt_reg_IclR_N"/>
</dbReference>
<dbReference type="PANTHER" id="PTHR30136:SF39">
    <property type="entry name" value="TRANSCRIPTIONAL REGULATORY PROTEIN"/>
    <property type="match status" value="1"/>
</dbReference>
<keyword evidence="3" id="KW-0804">Transcription</keyword>
<feature type="domain" description="IclR-ED" evidence="5">
    <location>
        <begin position="79"/>
        <end position="262"/>
    </location>
</feature>
<dbReference type="Pfam" id="PF09339">
    <property type="entry name" value="HTH_IclR"/>
    <property type="match status" value="1"/>
</dbReference>
<protein>
    <submittedName>
        <fullName evidence="6">IclR family transcriptional regulator</fullName>
    </submittedName>
</protein>
<dbReference type="SMART" id="SM00346">
    <property type="entry name" value="HTH_ICLR"/>
    <property type="match status" value="1"/>
</dbReference>
<dbReference type="Gene3D" id="1.10.10.10">
    <property type="entry name" value="Winged helix-like DNA-binding domain superfamily/Winged helix DNA-binding domain"/>
    <property type="match status" value="1"/>
</dbReference>
<dbReference type="InterPro" id="IPR036388">
    <property type="entry name" value="WH-like_DNA-bd_sf"/>
</dbReference>
<dbReference type="Proteomes" id="UP001367030">
    <property type="component" value="Unassembled WGS sequence"/>
</dbReference>
<dbReference type="InterPro" id="IPR050707">
    <property type="entry name" value="HTH_MetabolicPath_Reg"/>
</dbReference>
<dbReference type="SUPFAM" id="SSF55781">
    <property type="entry name" value="GAF domain-like"/>
    <property type="match status" value="1"/>
</dbReference>
<evidence type="ECO:0000313" key="6">
    <source>
        <dbReference type="EMBL" id="MEJ8854530.1"/>
    </source>
</evidence>
<dbReference type="EMBL" id="JBBKZS010000002">
    <property type="protein sequence ID" value="MEJ8854530.1"/>
    <property type="molecule type" value="Genomic_DNA"/>
</dbReference>
<evidence type="ECO:0000259" key="5">
    <source>
        <dbReference type="PROSITE" id="PS51078"/>
    </source>
</evidence>
<dbReference type="Gene3D" id="3.30.450.40">
    <property type="match status" value="1"/>
</dbReference>
<dbReference type="Pfam" id="PF01614">
    <property type="entry name" value="IclR_C"/>
    <property type="match status" value="1"/>
</dbReference>
<evidence type="ECO:0000313" key="7">
    <source>
        <dbReference type="Proteomes" id="UP001367030"/>
    </source>
</evidence>
<evidence type="ECO:0000259" key="4">
    <source>
        <dbReference type="PROSITE" id="PS51077"/>
    </source>
</evidence>
<dbReference type="InterPro" id="IPR036390">
    <property type="entry name" value="WH_DNA-bd_sf"/>
</dbReference>
<evidence type="ECO:0000256" key="2">
    <source>
        <dbReference type="ARBA" id="ARBA00023125"/>
    </source>
</evidence>
<organism evidence="6 7">
    <name type="scientific">Variovorax robiniae</name>
    <dbReference type="NCBI Taxonomy" id="1836199"/>
    <lineage>
        <taxon>Bacteria</taxon>
        <taxon>Pseudomonadati</taxon>
        <taxon>Pseudomonadota</taxon>
        <taxon>Betaproteobacteria</taxon>
        <taxon>Burkholderiales</taxon>
        <taxon>Comamonadaceae</taxon>
        <taxon>Variovorax</taxon>
    </lineage>
</organism>
<evidence type="ECO:0000256" key="1">
    <source>
        <dbReference type="ARBA" id="ARBA00023015"/>
    </source>
</evidence>
<dbReference type="PANTHER" id="PTHR30136">
    <property type="entry name" value="HELIX-TURN-HELIX TRANSCRIPTIONAL REGULATOR, ICLR FAMILY"/>
    <property type="match status" value="1"/>
</dbReference>
<sequence length="274" mass="30029">MKTSRKAPAPNRSGTQSIERALRILRELAARGEFGWRLSDLAARCDIDKGTAHRVLSCLMRERFVQQSAVDKHYFPGPMLYELSLSLPGHAAFQQACERRLARFAAQTESIAWMILRSGNEYVCAVREGELELRGLMVHVGTRRPLFTSVGGVAILQTLPSLEAEDILHDNAQQETATRGTGRLEALRKMRERSQRHGFGVNLGDVAPGVHAFAVPVCGDNGHAVAAVCLTGLPEQLSEARIPEIRKLLSEVAEGVEDDARQLLGSVMKVASPN</sequence>
<keyword evidence="1" id="KW-0805">Transcription regulation</keyword>
<keyword evidence="2" id="KW-0238">DNA-binding</keyword>
<feature type="domain" description="HTH iclR-type" evidence="4">
    <location>
        <begin position="15"/>
        <end position="78"/>
    </location>
</feature>
<gene>
    <name evidence="6" type="ORF">WKW79_08120</name>
</gene>
<reference evidence="6 7" key="1">
    <citation type="submission" date="2024-03" db="EMBL/GenBank/DDBJ databases">
        <title>Novel species of the genus Variovorax.</title>
        <authorList>
            <person name="Liu Q."/>
            <person name="Xin Y.-H."/>
        </authorList>
    </citation>
    <scope>NUCLEOTIDE SEQUENCE [LARGE SCALE GENOMIC DNA]</scope>
    <source>
        <strain evidence="6 7">KACC 18901</strain>
    </source>
</reference>
<dbReference type="SUPFAM" id="SSF46785">
    <property type="entry name" value="Winged helix' DNA-binding domain"/>
    <property type="match status" value="1"/>
</dbReference>